<feature type="compositionally biased region" description="Polar residues" evidence="7">
    <location>
        <begin position="56"/>
        <end position="76"/>
    </location>
</feature>
<dbReference type="Gene3D" id="2.60.40.10">
    <property type="entry name" value="Immunoglobulins"/>
    <property type="match status" value="1"/>
</dbReference>
<dbReference type="Pfam" id="PF00746">
    <property type="entry name" value="Gram_pos_anchor"/>
    <property type="match status" value="1"/>
</dbReference>
<dbReference type="InterPro" id="IPR051417">
    <property type="entry name" value="SDr/BOS_complex"/>
</dbReference>
<sequence>MITESASEKNISTQNLSTKENTTSQTTGKESNTSQLSNEQEKVTTKNTISEKDDTPTTQERMSEQSTNSTHHQSPYTDALNVDVSEQKATNKKTDDASTTGVTNSKVEVKTTDSSANHSVADKQNYMNRTVNKLGADASNKNDVGNNIDVEKSFQGTIKNAVLTEAIKEDLNHSDYGADTPLALNSTSSTTSRVSKTSPRMKLMSLAAESGSGTNVNDKVTITNPSISLKKSNSHPNNVIWPTSNEQFNLKANYSLDDSIKEGDTFTIKYGKYIRPGGLEFPATHTQLRSDDGSIVANGVYDKSTNTTTYTFTNYVDQYSNIIGSFNLIATSKRETAIKDNQTYPMEVDIANTTVNQDFVVDYGNKKDNTTTAAVANVDNVNNKHNEIVYLNQNNQNPQYAKYFSTVKNGKFLPGEVKVYEVLDTNAMVDSFNPDLNSSAVKDVTSQFTPKYNADGTRVDINFAGNMAKGKKYIVSQAVRPTSTGNVYTEYWLTRDGTENTNSFYRATKSTSVSYLNGSSSASGDTPTYSLGDYVWLDKNGIQDNDEKGISGVKVTLKDGNGNIIGETTTDENGKYQFDNLDSGDYIVHFETPEGLTQTTTNSSDDEKDTDGEDVNVTITDHNDFSIDNGYYDADSDSGSDSGNDSDSNEKLLDTGDNGYNSTLIGSLFAVIGALLLGKRRRKGNKEK</sequence>
<evidence type="ECO:0000256" key="6">
    <source>
        <dbReference type="ARBA" id="ARBA00023088"/>
    </source>
</evidence>
<keyword evidence="6" id="KW-0572">Peptidoglycan-anchor</keyword>
<accession>A0A380HBV5</accession>
<protein>
    <submittedName>
        <fullName evidence="10">Ser-Asp rich fibrinogen-binding,bone sialoprotein-binding protein</fullName>
    </submittedName>
</protein>
<evidence type="ECO:0000313" key="11">
    <source>
        <dbReference type="Proteomes" id="UP000255425"/>
    </source>
</evidence>
<feature type="compositionally biased region" description="Low complexity" evidence="7">
    <location>
        <begin position="628"/>
        <end position="646"/>
    </location>
</feature>
<evidence type="ECO:0000256" key="3">
    <source>
        <dbReference type="ARBA" id="ARBA00022512"/>
    </source>
</evidence>
<dbReference type="SUPFAM" id="SSF117074">
    <property type="entry name" value="Hypothetical protein PA1324"/>
    <property type="match status" value="1"/>
</dbReference>
<dbReference type="InterPro" id="IPR033764">
    <property type="entry name" value="Sdr_B"/>
</dbReference>
<feature type="region of interest" description="Disordered" evidence="7">
    <location>
        <begin position="592"/>
        <end position="615"/>
    </location>
</feature>
<evidence type="ECO:0000256" key="7">
    <source>
        <dbReference type="SAM" id="MobiDB-lite"/>
    </source>
</evidence>
<dbReference type="InterPro" id="IPR011266">
    <property type="entry name" value="Adhesin_Fg-bd_dom_2"/>
</dbReference>
<dbReference type="Pfam" id="PF17961">
    <property type="entry name" value="Big_8"/>
    <property type="match status" value="1"/>
</dbReference>
<evidence type="ECO:0000256" key="1">
    <source>
        <dbReference type="ARBA" id="ARBA00004168"/>
    </source>
</evidence>
<dbReference type="PROSITE" id="PS50847">
    <property type="entry name" value="GRAM_POS_ANCHORING"/>
    <property type="match status" value="1"/>
</dbReference>
<feature type="compositionally biased region" description="Basic and acidic residues" evidence="7">
    <location>
        <begin position="39"/>
        <end position="55"/>
    </location>
</feature>
<feature type="compositionally biased region" description="Acidic residues" evidence="7">
    <location>
        <begin position="604"/>
        <end position="614"/>
    </location>
</feature>
<keyword evidence="3" id="KW-0134">Cell wall</keyword>
<dbReference type="InterPro" id="IPR019931">
    <property type="entry name" value="LPXTG_anchor"/>
</dbReference>
<dbReference type="Gene3D" id="2.60.40.1280">
    <property type="match status" value="1"/>
</dbReference>
<keyword evidence="8" id="KW-0472">Membrane</keyword>
<dbReference type="PANTHER" id="PTHR23303">
    <property type="entry name" value="CARBOXYPEPTIDASE REGULATORY REGION-CONTAINING"/>
    <property type="match status" value="1"/>
</dbReference>
<name>A0A380HBV5_9STAP</name>
<gene>
    <name evidence="10" type="primary">sdrF_3</name>
    <name evidence="10" type="ORF">NCTC11807_02719</name>
</gene>
<proteinExistence type="inferred from homology"/>
<dbReference type="InterPro" id="IPR013783">
    <property type="entry name" value="Ig-like_fold"/>
</dbReference>
<evidence type="ECO:0000313" key="10">
    <source>
        <dbReference type="EMBL" id="SUM74706.1"/>
    </source>
</evidence>
<keyword evidence="11" id="KW-1185">Reference proteome</keyword>
<dbReference type="Gene3D" id="2.60.40.1290">
    <property type="match status" value="1"/>
</dbReference>
<evidence type="ECO:0000256" key="8">
    <source>
        <dbReference type="SAM" id="Phobius"/>
    </source>
</evidence>
<keyword evidence="5" id="KW-0732">Signal</keyword>
<dbReference type="Pfam" id="PF17210">
    <property type="entry name" value="SdrD_B"/>
    <property type="match status" value="1"/>
</dbReference>
<dbReference type="GO" id="GO:0007155">
    <property type="term" value="P:cell adhesion"/>
    <property type="evidence" value="ECO:0007669"/>
    <property type="project" value="InterPro"/>
</dbReference>
<feature type="region of interest" description="Disordered" evidence="7">
    <location>
        <begin position="1"/>
        <end position="122"/>
    </location>
</feature>
<dbReference type="InterPro" id="IPR008966">
    <property type="entry name" value="Adhesion_dom_sf"/>
</dbReference>
<dbReference type="RefSeq" id="WP_115314075.1">
    <property type="nucleotide sequence ID" value="NZ_JAZESQ010000001.1"/>
</dbReference>
<dbReference type="SUPFAM" id="SSF49401">
    <property type="entry name" value="Bacterial adhesins"/>
    <property type="match status" value="2"/>
</dbReference>
<reference evidence="10 11" key="1">
    <citation type="submission" date="2018-06" db="EMBL/GenBank/DDBJ databases">
        <authorList>
            <consortium name="Pathogen Informatics"/>
            <person name="Doyle S."/>
        </authorList>
    </citation>
    <scope>NUCLEOTIDE SEQUENCE [LARGE SCALE GENOMIC DNA]</scope>
    <source>
        <strain evidence="10 11">NCTC11807</strain>
    </source>
</reference>
<dbReference type="InterPro" id="IPR041171">
    <property type="entry name" value="SDR_Ig"/>
</dbReference>
<comment type="subcellular location">
    <subcellularLocation>
        <location evidence="1">Secreted</location>
        <location evidence="1">Cell wall</location>
        <topology evidence="1">Peptidoglycan-anchor</topology>
    </subcellularLocation>
</comment>
<dbReference type="PANTHER" id="PTHR23303:SF15">
    <property type="entry name" value="COLOSSIN-A"/>
    <property type="match status" value="1"/>
</dbReference>
<dbReference type="Proteomes" id="UP000255425">
    <property type="component" value="Unassembled WGS sequence"/>
</dbReference>
<feature type="region of interest" description="Disordered" evidence="7">
    <location>
        <begin position="628"/>
        <end position="654"/>
    </location>
</feature>
<dbReference type="Pfam" id="PF10425">
    <property type="entry name" value="SdrG_C_C"/>
    <property type="match status" value="1"/>
</dbReference>
<dbReference type="EMBL" id="UHDZ01000001">
    <property type="protein sequence ID" value="SUM74706.1"/>
    <property type="molecule type" value="Genomic_DNA"/>
</dbReference>
<keyword evidence="8" id="KW-1133">Transmembrane helix</keyword>
<feature type="domain" description="Gram-positive cocci surface proteins LPxTG" evidence="9">
    <location>
        <begin position="652"/>
        <end position="688"/>
    </location>
</feature>
<organism evidence="10 11">
    <name type="scientific">Staphylococcus saccharolyticus</name>
    <dbReference type="NCBI Taxonomy" id="33028"/>
    <lineage>
        <taxon>Bacteria</taxon>
        <taxon>Bacillati</taxon>
        <taxon>Bacillota</taxon>
        <taxon>Bacilli</taxon>
        <taxon>Bacillales</taxon>
        <taxon>Staphylococcaceae</taxon>
        <taxon>Staphylococcus</taxon>
    </lineage>
</organism>
<evidence type="ECO:0000256" key="2">
    <source>
        <dbReference type="ARBA" id="ARBA00007257"/>
    </source>
</evidence>
<feature type="compositionally biased region" description="Polar residues" evidence="7">
    <location>
        <begin position="1"/>
        <end position="38"/>
    </location>
</feature>
<keyword evidence="8" id="KW-0812">Transmembrane</keyword>
<feature type="transmembrane region" description="Helical" evidence="8">
    <location>
        <begin position="659"/>
        <end position="678"/>
    </location>
</feature>
<feature type="compositionally biased region" description="Polar residues" evidence="7">
    <location>
        <begin position="97"/>
        <end position="118"/>
    </location>
</feature>
<evidence type="ECO:0000256" key="5">
    <source>
        <dbReference type="ARBA" id="ARBA00022729"/>
    </source>
</evidence>
<dbReference type="InterPro" id="IPR011252">
    <property type="entry name" value="Fibrogen-bd_dom1"/>
</dbReference>
<evidence type="ECO:0000259" key="9">
    <source>
        <dbReference type="PROSITE" id="PS50847"/>
    </source>
</evidence>
<evidence type="ECO:0000256" key="4">
    <source>
        <dbReference type="ARBA" id="ARBA00022525"/>
    </source>
</evidence>
<dbReference type="AlphaFoldDB" id="A0A380HBV5"/>
<comment type="similarity">
    <text evidence="2">Belongs to the serine-aspartate repeat-containing protein (SDr) family.</text>
</comment>
<keyword evidence="4" id="KW-0964">Secreted</keyword>
<dbReference type="NCBIfam" id="TIGR01167">
    <property type="entry name" value="LPXTG_anchor"/>
    <property type="match status" value="1"/>
</dbReference>